<dbReference type="GO" id="GO:0012505">
    <property type="term" value="C:endomembrane system"/>
    <property type="evidence" value="ECO:0007669"/>
    <property type="project" value="UniProtKB-SubCell"/>
</dbReference>
<dbReference type="PROSITE" id="PS50866">
    <property type="entry name" value="GOLD"/>
    <property type="match status" value="1"/>
</dbReference>
<keyword evidence="4 9" id="KW-0812">Transmembrane</keyword>
<feature type="domain" description="GOLD" evidence="11">
    <location>
        <begin position="40"/>
        <end position="124"/>
    </location>
</feature>
<dbReference type="AlphaFoldDB" id="A0AAN9VP70"/>
<dbReference type="EMBL" id="JAZDUA010000087">
    <property type="protein sequence ID" value="KAK7868759.1"/>
    <property type="molecule type" value="Genomic_DNA"/>
</dbReference>
<evidence type="ECO:0000259" key="11">
    <source>
        <dbReference type="PROSITE" id="PS50866"/>
    </source>
</evidence>
<evidence type="ECO:0000256" key="4">
    <source>
        <dbReference type="ARBA" id="ARBA00022692"/>
    </source>
</evidence>
<keyword evidence="6 10" id="KW-1133">Transmembrane helix</keyword>
<comment type="similarity">
    <text evidence="2 9">Belongs to the EMP24/GP25L family.</text>
</comment>
<protein>
    <recommendedName>
        <fullName evidence="11">GOLD domain-containing protein</fullName>
    </recommendedName>
</protein>
<evidence type="ECO:0000256" key="3">
    <source>
        <dbReference type="ARBA" id="ARBA00022473"/>
    </source>
</evidence>
<keyword evidence="13" id="KW-1185">Reference proteome</keyword>
<dbReference type="InterPro" id="IPR036598">
    <property type="entry name" value="GOLD_dom_sf"/>
</dbReference>
<evidence type="ECO:0000256" key="9">
    <source>
        <dbReference type="RuleBase" id="RU003827"/>
    </source>
</evidence>
<dbReference type="Gene3D" id="2.60.120.680">
    <property type="entry name" value="GOLD domain"/>
    <property type="match status" value="1"/>
</dbReference>
<feature type="transmembrane region" description="Helical" evidence="10">
    <location>
        <begin position="12"/>
        <end position="28"/>
    </location>
</feature>
<accession>A0AAN9VP70</accession>
<feature type="transmembrane region" description="Helical" evidence="10">
    <location>
        <begin position="201"/>
        <end position="222"/>
    </location>
</feature>
<organism evidence="12 13">
    <name type="scientific">Gryllus longicercus</name>
    <dbReference type="NCBI Taxonomy" id="2509291"/>
    <lineage>
        <taxon>Eukaryota</taxon>
        <taxon>Metazoa</taxon>
        <taxon>Ecdysozoa</taxon>
        <taxon>Arthropoda</taxon>
        <taxon>Hexapoda</taxon>
        <taxon>Insecta</taxon>
        <taxon>Pterygota</taxon>
        <taxon>Neoptera</taxon>
        <taxon>Polyneoptera</taxon>
        <taxon>Orthoptera</taxon>
        <taxon>Ensifera</taxon>
        <taxon>Gryllidea</taxon>
        <taxon>Grylloidea</taxon>
        <taxon>Gryllidae</taxon>
        <taxon>Gryllinae</taxon>
        <taxon>Gryllus</taxon>
    </lineage>
</organism>
<evidence type="ECO:0000313" key="13">
    <source>
        <dbReference type="Proteomes" id="UP001378592"/>
    </source>
</evidence>
<reference evidence="12 13" key="1">
    <citation type="submission" date="2024-03" db="EMBL/GenBank/DDBJ databases">
        <title>The genome assembly and annotation of the cricket Gryllus longicercus Weissman &amp; Gray.</title>
        <authorList>
            <person name="Szrajer S."/>
            <person name="Gray D."/>
            <person name="Ylla G."/>
        </authorList>
    </citation>
    <scope>NUCLEOTIDE SEQUENCE [LARGE SCALE GENOMIC DNA]</scope>
    <source>
        <strain evidence="12">DAG 2021-001</strain>
        <tissue evidence="12">Whole body minus gut</tissue>
    </source>
</reference>
<name>A0AAN9VP70_9ORTH</name>
<dbReference type="GO" id="GO:0016020">
    <property type="term" value="C:membrane"/>
    <property type="evidence" value="ECO:0007669"/>
    <property type="project" value="UniProtKB-SubCell"/>
</dbReference>
<dbReference type="Pfam" id="PF01105">
    <property type="entry name" value="EMP24_GP25L"/>
    <property type="match status" value="1"/>
</dbReference>
<comment type="subcellular location">
    <subcellularLocation>
        <location evidence="8">Endomembrane system</location>
        <topology evidence="8">Single-pass membrane protein</topology>
    </subcellularLocation>
    <subcellularLocation>
        <location evidence="1 9">Membrane</location>
        <topology evidence="1 9">Single-pass type I membrane protein</topology>
    </subcellularLocation>
</comment>
<dbReference type="InterPro" id="IPR015720">
    <property type="entry name" value="Emp24-like"/>
</dbReference>
<dbReference type="SMART" id="SM01190">
    <property type="entry name" value="EMP24_GP25L"/>
    <property type="match status" value="1"/>
</dbReference>
<gene>
    <name evidence="12" type="ORF">R5R35_002554</name>
</gene>
<evidence type="ECO:0000256" key="8">
    <source>
        <dbReference type="ARBA" id="ARBA00037847"/>
    </source>
</evidence>
<keyword evidence="5" id="KW-0732">Signal</keyword>
<dbReference type="InterPro" id="IPR009038">
    <property type="entry name" value="GOLD_dom"/>
</dbReference>
<evidence type="ECO:0000256" key="2">
    <source>
        <dbReference type="ARBA" id="ARBA00007104"/>
    </source>
</evidence>
<evidence type="ECO:0000256" key="7">
    <source>
        <dbReference type="ARBA" id="ARBA00023136"/>
    </source>
</evidence>
<proteinExistence type="inferred from homology"/>
<evidence type="ECO:0000313" key="12">
    <source>
        <dbReference type="EMBL" id="KAK7868759.1"/>
    </source>
</evidence>
<evidence type="ECO:0000256" key="1">
    <source>
        <dbReference type="ARBA" id="ARBA00004479"/>
    </source>
</evidence>
<evidence type="ECO:0000256" key="10">
    <source>
        <dbReference type="SAM" id="Phobius"/>
    </source>
</evidence>
<evidence type="ECO:0000256" key="5">
    <source>
        <dbReference type="ARBA" id="ARBA00022729"/>
    </source>
</evidence>
<keyword evidence="7 10" id="KW-0472">Membrane</keyword>
<comment type="caution">
    <text evidence="12">The sequence shown here is derived from an EMBL/GenBank/DDBJ whole genome shotgun (WGS) entry which is preliminary data.</text>
</comment>
<dbReference type="PANTHER" id="PTHR22811">
    <property type="entry name" value="TRANSMEMBRANE EMP24 DOMAIN-CONTAINING PROTEIN"/>
    <property type="match status" value="1"/>
</dbReference>
<evidence type="ECO:0000256" key="6">
    <source>
        <dbReference type="ARBA" id="ARBA00022989"/>
    </source>
</evidence>
<dbReference type="Proteomes" id="UP001378592">
    <property type="component" value="Unassembled WGS sequence"/>
</dbReference>
<dbReference type="SUPFAM" id="SSF101576">
    <property type="entry name" value="Supernatant protein factor (SPF), C-terminal domain"/>
    <property type="match status" value="1"/>
</dbReference>
<keyword evidence="3" id="KW-0217">Developmental protein</keyword>
<sequence>MFWKYSVPVRYFALYLILCQIGLLLCMEKEMTISIDPRREECFYQTVQKGQVVDVEYQVIDGGHGELDINFHLASPSGKIIVSDFKKSENSHRTEVTEDGDYKICWDNTFSHISRKTVFFEIIIESDDEENESWDIDFDNYDSLTPEELYDMKLQDIQDAISRVRGHLNKIRHLQDTVRAFEARDRNIAESNFFRVNSWSIIQIIIMLIVGFVQVIMLRSLFDDTSRVKKLWKKVSS</sequence>